<dbReference type="Pfam" id="PF04616">
    <property type="entry name" value="Glyco_hydro_43"/>
    <property type="match status" value="1"/>
</dbReference>
<feature type="region of interest" description="Disordered" evidence="7">
    <location>
        <begin position="316"/>
        <end position="372"/>
    </location>
</feature>
<keyword evidence="8" id="KW-0732">Signal</keyword>
<dbReference type="InterPro" id="IPR006311">
    <property type="entry name" value="TAT_signal"/>
</dbReference>
<protein>
    <submittedName>
        <fullName evidence="9">Uncharacterized protein</fullName>
    </submittedName>
</protein>
<feature type="chain" id="PRO_5030973661" evidence="8">
    <location>
        <begin position="36"/>
        <end position="372"/>
    </location>
</feature>
<dbReference type="AlphaFoldDB" id="A0A7R7HU93"/>
<dbReference type="InterPro" id="IPR023296">
    <property type="entry name" value="Glyco_hydro_beta-prop_sf"/>
</dbReference>
<dbReference type="PROSITE" id="PS51318">
    <property type="entry name" value="TAT"/>
    <property type="match status" value="1"/>
</dbReference>
<dbReference type="Proteomes" id="UP000611640">
    <property type="component" value="Chromosome"/>
</dbReference>
<evidence type="ECO:0000256" key="4">
    <source>
        <dbReference type="PIRSR" id="PIRSR606710-1"/>
    </source>
</evidence>
<dbReference type="KEGG" id="atl:Athai_00600"/>
<dbReference type="InterPro" id="IPR006710">
    <property type="entry name" value="Glyco_hydro_43"/>
</dbReference>
<evidence type="ECO:0000256" key="7">
    <source>
        <dbReference type="SAM" id="MobiDB-lite"/>
    </source>
</evidence>
<name>A0A7R7HU93_9ACTN</name>
<evidence type="ECO:0000256" key="1">
    <source>
        <dbReference type="ARBA" id="ARBA00009865"/>
    </source>
</evidence>
<gene>
    <name evidence="9" type="ORF">Athai_00600</name>
</gene>
<keyword evidence="3 6" id="KW-0326">Glycosidase</keyword>
<proteinExistence type="inferred from homology"/>
<feature type="signal peptide" evidence="8">
    <location>
        <begin position="1"/>
        <end position="35"/>
    </location>
</feature>
<dbReference type="Gene3D" id="2.115.10.20">
    <property type="entry name" value="Glycosyl hydrolase domain, family 43"/>
    <property type="match status" value="1"/>
</dbReference>
<feature type="active site" description="Proton donor" evidence="4">
    <location>
        <position position="249"/>
    </location>
</feature>
<sequence length="372" mass="39877">MSFTVRSILRRTATVAVTAVAVVAPSTLTAAPAAAADYRTPVASYKIGDPGVLHAGGKWVVLATGSWSTTNTISTATEAAGPWSRVGNALLTRRPGWASSGDHSVWAPSEVRVDGSSGTRYVVFYAAVLAGQASKRCIGTGVSSSPTGPFVPRDKPISCIAGYGAADPEPGTVAADSTIDPTASYVTIDGQRRLYLLYKTQHVAYVDSNGQKHYYSTIRMVRVNIASYATEVLGDSHQLTKRTDNPIEENPVLVQRGATFTLFTSVGGYTTCNYHTEWRQSTHIWSWPATSHRLSFPANTNTCATGDAQVAPACRTTPGESSFPAAIRTPRPASRCTWAPSPGRTERRRCTRSSIRPDRTAGPRAYHRSHGR</sequence>
<dbReference type="RefSeq" id="WP_203959592.1">
    <property type="nucleotide sequence ID" value="NZ_AP023355.1"/>
</dbReference>
<feature type="active site" description="Proton acceptor" evidence="4">
    <location>
        <position position="49"/>
    </location>
</feature>
<dbReference type="SUPFAM" id="SSF75005">
    <property type="entry name" value="Arabinanase/levansucrase/invertase"/>
    <property type="match status" value="1"/>
</dbReference>
<evidence type="ECO:0000256" key="5">
    <source>
        <dbReference type="PIRSR" id="PIRSR606710-2"/>
    </source>
</evidence>
<evidence type="ECO:0000256" key="6">
    <source>
        <dbReference type="RuleBase" id="RU361187"/>
    </source>
</evidence>
<evidence type="ECO:0000256" key="2">
    <source>
        <dbReference type="ARBA" id="ARBA00022801"/>
    </source>
</evidence>
<feature type="site" description="Important for catalytic activity, responsible for pKa modulation of the active site Glu and correct orientation of both the proton donor and substrate" evidence="5">
    <location>
        <position position="180"/>
    </location>
</feature>
<dbReference type="GO" id="GO:0005975">
    <property type="term" value="P:carbohydrate metabolic process"/>
    <property type="evidence" value="ECO:0007669"/>
    <property type="project" value="InterPro"/>
</dbReference>
<comment type="similarity">
    <text evidence="1 6">Belongs to the glycosyl hydrolase 43 family.</text>
</comment>
<dbReference type="GO" id="GO:0004553">
    <property type="term" value="F:hydrolase activity, hydrolyzing O-glycosyl compounds"/>
    <property type="evidence" value="ECO:0007669"/>
    <property type="project" value="InterPro"/>
</dbReference>
<accession>A0A7R7HU93</accession>
<keyword evidence="2 6" id="KW-0378">Hydrolase</keyword>
<keyword evidence="10" id="KW-1185">Reference proteome</keyword>
<organism evidence="9 10">
    <name type="scientific">Actinocatenispora thailandica</name>
    <dbReference type="NCBI Taxonomy" id="227318"/>
    <lineage>
        <taxon>Bacteria</taxon>
        <taxon>Bacillati</taxon>
        <taxon>Actinomycetota</taxon>
        <taxon>Actinomycetes</taxon>
        <taxon>Micromonosporales</taxon>
        <taxon>Micromonosporaceae</taxon>
        <taxon>Actinocatenispora</taxon>
    </lineage>
</organism>
<evidence type="ECO:0000256" key="8">
    <source>
        <dbReference type="SAM" id="SignalP"/>
    </source>
</evidence>
<evidence type="ECO:0000313" key="9">
    <source>
        <dbReference type="EMBL" id="BCJ32557.1"/>
    </source>
</evidence>
<evidence type="ECO:0000313" key="10">
    <source>
        <dbReference type="Proteomes" id="UP000611640"/>
    </source>
</evidence>
<evidence type="ECO:0000256" key="3">
    <source>
        <dbReference type="ARBA" id="ARBA00023295"/>
    </source>
</evidence>
<reference evidence="9 10" key="1">
    <citation type="submission" date="2020-08" db="EMBL/GenBank/DDBJ databases">
        <title>Whole genome shotgun sequence of Actinocatenispora thailandica NBRC 105041.</title>
        <authorList>
            <person name="Komaki H."/>
            <person name="Tamura T."/>
        </authorList>
    </citation>
    <scope>NUCLEOTIDE SEQUENCE [LARGE SCALE GENOMIC DNA]</scope>
    <source>
        <strain evidence="9 10">NBRC 105041</strain>
    </source>
</reference>
<dbReference type="EMBL" id="AP023355">
    <property type="protein sequence ID" value="BCJ32557.1"/>
    <property type="molecule type" value="Genomic_DNA"/>
</dbReference>